<dbReference type="CDD" id="cd02121">
    <property type="entry name" value="PA_GCPII_like"/>
    <property type="match status" value="1"/>
</dbReference>
<dbReference type="GO" id="GO:0004180">
    <property type="term" value="F:carboxypeptidase activity"/>
    <property type="evidence" value="ECO:0007669"/>
    <property type="project" value="TreeGrafter"/>
</dbReference>
<dbReference type="Gene3D" id="1.20.930.40">
    <property type="entry name" value="Transferrin receptor-like, dimerisation domain"/>
    <property type="match status" value="1"/>
</dbReference>
<evidence type="ECO:0000259" key="3">
    <source>
        <dbReference type="Pfam" id="PF02225"/>
    </source>
</evidence>
<feature type="domain" description="PA" evidence="3">
    <location>
        <begin position="223"/>
        <end position="310"/>
    </location>
</feature>
<feature type="domain" description="Peptidase M28" evidence="5">
    <location>
        <begin position="408"/>
        <end position="638"/>
    </location>
</feature>
<dbReference type="PANTHER" id="PTHR10404:SF46">
    <property type="entry name" value="VACUOLAR PROTEIN SORTING-ASSOCIATED PROTEIN 70"/>
    <property type="match status" value="1"/>
</dbReference>
<dbReference type="InterPro" id="IPR039373">
    <property type="entry name" value="Peptidase_M28B"/>
</dbReference>
<keyword evidence="2" id="KW-0472">Membrane</keyword>
<dbReference type="InterPro" id="IPR007365">
    <property type="entry name" value="TFR-like_dimer_dom"/>
</dbReference>
<proteinExistence type="inferred from homology"/>
<dbReference type="AlphaFoldDB" id="A0A1I8GW43"/>
<feature type="transmembrane region" description="Helical" evidence="2">
    <location>
        <begin position="56"/>
        <end position="77"/>
    </location>
</feature>
<evidence type="ECO:0000259" key="4">
    <source>
        <dbReference type="Pfam" id="PF04253"/>
    </source>
</evidence>
<protein>
    <submittedName>
        <fullName evidence="7">N-acetylated-alpha-linked acidic dipeptidase 2</fullName>
    </submittedName>
</protein>
<dbReference type="InterPro" id="IPR007484">
    <property type="entry name" value="Peptidase_M28"/>
</dbReference>
<dbReference type="Proteomes" id="UP000095280">
    <property type="component" value="Unplaced"/>
</dbReference>
<keyword evidence="6" id="KW-1185">Reference proteome</keyword>
<dbReference type="Pfam" id="PF04253">
    <property type="entry name" value="TFR_dimer"/>
    <property type="match status" value="1"/>
</dbReference>
<dbReference type="SUPFAM" id="SSF47672">
    <property type="entry name" value="Transferrin receptor-like dimerisation domain"/>
    <property type="match status" value="1"/>
</dbReference>
<dbReference type="PANTHER" id="PTHR10404">
    <property type="entry name" value="N-ACETYLATED-ALPHA-LINKED ACIDIC DIPEPTIDASE"/>
    <property type="match status" value="1"/>
</dbReference>
<keyword evidence="2" id="KW-1133">Transmembrane helix</keyword>
<dbReference type="Pfam" id="PF02225">
    <property type="entry name" value="PA"/>
    <property type="match status" value="1"/>
</dbReference>
<evidence type="ECO:0000259" key="5">
    <source>
        <dbReference type="Pfam" id="PF04389"/>
    </source>
</evidence>
<evidence type="ECO:0000313" key="7">
    <source>
        <dbReference type="WBParaSite" id="maker-uti_cns_0003364-snap-gene-0.3-mRNA-1"/>
    </source>
</evidence>
<evidence type="ECO:0000256" key="2">
    <source>
        <dbReference type="SAM" id="Phobius"/>
    </source>
</evidence>
<organism evidence="6 7">
    <name type="scientific">Macrostomum lignano</name>
    <dbReference type="NCBI Taxonomy" id="282301"/>
    <lineage>
        <taxon>Eukaryota</taxon>
        <taxon>Metazoa</taxon>
        <taxon>Spiralia</taxon>
        <taxon>Lophotrochozoa</taxon>
        <taxon>Platyhelminthes</taxon>
        <taxon>Rhabditophora</taxon>
        <taxon>Macrostomorpha</taxon>
        <taxon>Macrostomida</taxon>
        <taxon>Macrostomidae</taxon>
        <taxon>Macrostomum</taxon>
    </lineage>
</organism>
<dbReference type="InterPro" id="IPR046450">
    <property type="entry name" value="PA_dom_sf"/>
</dbReference>
<reference evidence="7" key="1">
    <citation type="submission" date="2016-11" db="UniProtKB">
        <authorList>
            <consortium name="WormBaseParasite"/>
        </authorList>
    </citation>
    <scope>IDENTIFICATION</scope>
</reference>
<dbReference type="SUPFAM" id="SSF52025">
    <property type="entry name" value="PA domain"/>
    <property type="match status" value="1"/>
</dbReference>
<dbReference type="FunFam" id="3.40.630.10:FF:000101">
    <property type="entry name" value="N-acetylated alpha-linked acidic dipeptidase like 1"/>
    <property type="match status" value="1"/>
</dbReference>
<dbReference type="Gene3D" id="3.50.30.30">
    <property type="match status" value="1"/>
</dbReference>
<dbReference type="InterPro" id="IPR003137">
    <property type="entry name" value="PA_domain"/>
</dbReference>
<evidence type="ECO:0000256" key="1">
    <source>
        <dbReference type="ARBA" id="ARBA00005634"/>
    </source>
</evidence>
<name>A0A1I8GW43_9PLAT</name>
<dbReference type="Pfam" id="PF04389">
    <property type="entry name" value="Peptidase_M28"/>
    <property type="match status" value="1"/>
</dbReference>
<evidence type="ECO:0000313" key="6">
    <source>
        <dbReference type="Proteomes" id="UP000095280"/>
    </source>
</evidence>
<dbReference type="SUPFAM" id="SSF53187">
    <property type="entry name" value="Zn-dependent exopeptidases"/>
    <property type="match status" value="1"/>
</dbReference>
<feature type="domain" description="Transferrin receptor-like dimerisation" evidence="4">
    <location>
        <begin position="703"/>
        <end position="821"/>
    </location>
</feature>
<dbReference type="Gene3D" id="3.40.630.10">
    <property type="entry name" value="Zn peptidases"/>
    <property type="match status" value="1"/>
</dbReference>
<sequence length="823" mass="90624">VFKGHSWALIYCQRCLSSRRGQVFVIGFEHKTFSAKNMRAKSYWQTQKQSCSKGRVALIVALCLMVGTIFLIIGFFVRRCDSGGGGGDGEAFARLIREADPSIRDAALGQLSSARIRAHLKAITARPHVATQATDPAKDYVKSHWTKTFQAHKDRVQMVSQVYRVLLSRAKLDGEKTRFEIRSANNSRVDFTSQTVEKPLTEHDNDTDIPSPILAYAPSGDLTGPAVYANYGTEADLQHLTKNLSISLNGSILLTRYGRSGRGAKAVTAAKYGAAGVLIFSDPADVAKNQSAAFPNGQWMPGTGTQKGSAMLSSGDPTTPGYPSLATAYRYDAVARGVCPPLPMYPIGYADAREIIDRLEGAQAPEDWRVRIRGMNLSRPMRLGPKMSGDQQLRLVVNQENFMKDIENVCVKIHGDIEPDRWVIVGNHRDAWGFGAVDPSSGTAVLMEFSEVLANLLATGWKPRRSIMLCTWDGEEHGLIGSWEFVEENLMMLKDVGAISISLKDQGSIESTFLQYKVYSPVYQVYSPSVVAYVNIDIAAAGNYSMRTSAMPSLRDFAKTLMDSLPEEVNPGKSMGQTWSDRWADGKSAMDSMLTPIGGSDYAAFIELASIPAIDIMFRADPKESSLYPMYHVRYESFYYVDTYVDPGFKAHLSSARLLTEVVRQLTDEYLLPYALNMSNTALELEKYFASVNGSSAIGAMPELKAAVTALGDSVTYFQQQTTAWDRQTVDRRSPLGVRRINDAAMRATQSFLASRGQPRQPYVANLVFTSGKHPREPSGVRFPGLSDLLTELPLGTATVAEIDRQLRDLAHHVRLAGKVLTV</sequence>
<comment type="similarity">
    <text evidence="1">Belongs to the peptidase M28 family. M28B subfamily.</text>
</comment>
<dbReference type="InterPro" id="IPR036757">
    <property type="entry name" value="TFR-like_dimer_dom_sf"/>
</dbReference>
<accession>A0A1I8GW43</accession>
<keyword evidence="2" id="KW-0812">Transmembrane</keyword>
<dbReference type="WBParaSite" id="maker-uti_cns_0003364-snap-gene-0.3-mRNA-1">
    <property type="protein sequence ID" value="maker-uti_cns_0003364-snap-gene-0.3-mRNA-1"/>
    <property type="gene ID" value="maker-uti_cns_0003364-snap-gene-0.3"/>
</dbReference>